<keyword evidence="2" id="KW-1185">Reference proteome</keyword>
<evidence type="ECO:0000313" key="1">
    <source>
        <dbReference type="EMBL" id="TNB47177.1"/>
    </source>
</evidence>
<dbReference type="Pfam" id="PF06258">
    <property type="entry name" value="Mito_fiss_Elm1"/>
    <property type="match status" value="1"/>
</dbReference>
<dbReference type="AlphaFoldDB" id="A0A5C4JPH8"/>
<dbReference type="InterPro" id="IPR009367">
    <property type="entry name" value="Elm1-like"/>
</dbReference>
<dbReference type="PANTHER" id="PTHR33986">
    <property type="entry name" value="OS02G0535700 PROTEIN"/>
    <property type="match status" value="1"/>
</dbReference>
<reference evidence="1 2" key="1">
    <citation type="submission" date="2019-06" db="EMBL/GenBank/DDBJ databases">
        <title>Martelella lutilitoris sp. nov., isolated from a tidal mudflat.</title>
        <authorList>
            <person name="Kim Y.-J."/>
        </authorList>
    </citation>
    <scope>NUCLEOTIDE SEQUENCE [LARGE SCALE GENOMIC DNA]</scope>
    <source>
        <strain evidence="1 2">GH2-6</strain>
    </source>
</reference>
<name>A0A5C4JPH8_9HYPH</name>
<sequence length="330" mass="36448">MWPRIPRRRGQALKIWILTDGKIGDRVQCLGVVSRLGAEAEEKVIQPGKPWEWWMPHGPVPPKHRPGRPDSPISPPFPDVAIASGRRMVPYLKAVKKASGGKTFTVFLKDPRIGASAADLIWMPRHDRFRAENVLVTDTGPHPLTEEAIAEAAAERPEVWEELPSPRLGLLIGNPVSGTRDESAALDHFMAQIDHARNEVGSIIVTQSRRTPETVMSALRDRLSGFPHWIWSPDEANPYRALLGFCDMLAVTGDSHNMVSEALSTGKPVFPLAPYALNPKLAGFLSRLEEAGQTRPFDGPLRPYVYDRVDATEEIAAAIRRGLAAHGRKA</sequence>
<dbReference type="Proteomes" id="UP000307874">
    <property type="component" value="Unassembled WGS sequence"/>
</dbReference>
<organism evidence="1 2">
    <name type="scientific">Martelella lutilitoris</name>
    <dbReference type="NCBI Taxonomy" id="2583532"/>
    <lineage>
        <taxon>Bacteria</taxon>
        <taxon>Pseudomonadati</taxon>
        <taxon>Pseudomonadota</taxon>
        <taxon>Alphaproteobacteria</taxon>
        <taxon>Hyphomicrobiales</taxon>
        <taxon>Aurantimonadaceae</taxon>
        <taxon>Martelella</taxon>
    </lineage>
</organism>
<accession>A0A5C4JPH8</accession>
<protein>
    <submittedName>
        <fullName evidence="1">Nucleoside-diphosphate sugar epimerase</fullName>
    </submittedName>
</protein>
<dbReference type="OrthoDB" id="272235at2"/>
<gene>
    <name evidence="1" type="ORF">FF124_13455</name>
</gene>
<dbReference type="EMBL" id="VCLB01000007">
    <property type="protein sequence ID" value="TNB47177.1"/>
    <property type="molecule type" value="Genomic_DNA"/>
</dbReference>
<dbReference type="PANTHER" id="PTHR33986:SF15">
    <property type="entry name" value="MITOCHONDRIAL FISSION PROTEIN ELM1"/>
    <property type="match status" value="1"/>
</dbReference>
<proteinExistence type="predicted"/>
<evidence type="ECO:0000313" key="2">
    <source>
        <dbReference type="Proteomes" id="UP000307874"/>
    </source>
</evidence>
<comment type="caution">
    <text evidence="1">The sequence shown here is derived from an EMBL/GenBank/DDBJ whole genome shotgun (WGS) entry which is preliminary data.</text>
</comment>